<dbReference type="InterPro" id="IPR018356">
    <property type="entry name" value="Tscrpt_reg_HTH_DeoR_CS"/>
</dbReference>
<dbReference type="RefSeq" id="WP_093198590.1">
    <property type="nucleotide sequence ID" value="NZ_FNGS01000002.1"/>
</dbReference>
<dbReference type="PROSITE" id="PS00894">
    <property type="entry name" value="HTH_DEOR_1"/>
    <property type="match status" value="1"/>
</dbReference>
<keyword evidence="1" id="KW-0678">Repressor</keyword>
<dbReference type="InterPro" id="IPR036390">
    <property type="entry name" value="WH_DNA-bd_sf"/>
</dbReference>
<dbReference type="PANTHER" id="PTHR30363">
    <property type="entry name" value="HTH-TYPE TRANSCRIPTIONAL REGULATOR SRLR-RELATED"/>
    <property type="match status" value="1"/>
</dbReference>
<feature type="domain" description="HTH deoR-type" evidence="5">
    <location>
        <begin position="3"/>
        <end position="58"/>
    </location>
</feature>
<keyword evidence="4" id="KW-0804">Transcription</keyword>
<keyword evidence="3" id="KW-0238">DNA-binding</keyword>
<dbReference type="GO" id="GO:0003677">
    <property type="term" value="F:DNA binding"/>
    <property type="evidence" value="ECO:0007669"/>
    <property type="project" value="UniProtKB-KW"/>
</dbReference>
<keyword evidence="2" id="KW-0805">Transcription regulation</keyword>
<proteinExistence type="predicted"/>
<gene>
    <name evidence="6" type="ORF">SAMN04488090_0996</name>
</gene>
<sequence>MLRDERLQYILRKLSDHQRVSSVELSQELKVSDDTIRRDLNELAAAGLLKKVHGGAVPAIPKAPAPLGLAERINYAQEEKEEIARKAAALFKDGQTVIIDNGSTNMLIARSLPPDLKAQIFTNSLTIAQILSEHPFVEVNMLGGLIFKRAQVAVGAGVMNTIERLRPDFCIMGVCSIHHEIGLTTPYWEESLIKQKMVEVSKKVVATAWRDKFNTADTCQVCDYEELDLLITSSVVTPEQLVPYRDKGVEIW</sequence>
<dbReference type="InterPro" id="IPR001034">
    <property type="entry name" value="DeoR_HTH"/>
</dbReference>
<dbReference type="Pfam" id="PF00455">
    <property type="entry name" value="DeoRC"/>
    <property type="match status" value="1"/>
</dbReference>
<dbReference type="PRINTS" id="PR00037">
    <property type="entry name" value="HTHLACR"/>
</dbReference>
<dbReference type="InterPro" id="IPR037171">
    <property type="entry name" value="NagB/RpiA_transferase-like"/>
</dbReference>
<evidence type="ECO:0000313" key="7">
    <source>
        <dbReference type="Proteomes" id="UP000198901"/>
    </source>
</evidence>
<dbReference type="PANTHER" id="PTHR30363:SF4">
    <property type="entry name" value="GLYCEROL-3-PHOSPHATE REGULON REPRESSOR"/>
    <property type="match status" value="1"/>
</dbReference>
<evidence type="ECO:0000256" key="1">
    <source>
        <dbReference type="ARBA" id="ARBA00022491"/>
    </source>
</evidence>
<dbReference type="SMART" id="SM00420">
    <property type="entry name" value="HTH_DEOR"/>
    <property type="match status" value="1"/>
</dbReference>
<evidence type="ECO:0000259" key="5">
    <source>
        <dbReference type="PROSITE" id="PS51000"/>
    </source>
</evidence>
<evidence type="ECO:0000256" key="3">
    <source>
        <dbReference type="ARBA" id="ARBA00023125"/>
    </source>
</evidence>
<protein>
    <submittedName>
        <fullName evidence="6">Transcriptional regulator, DeoR family</fullName>
    </submittedName>
</protein>
<dbReference type="AlphaFoldDB" id="A0A1G9KFC9"/>
<evidence type="ECO:0000256" key="2">
    <source>
        <dbReference type="ARBA" id="ARBA00023015"/>
    </source>
</evidence>
<dbReference type="PROSITE" id="PS51000">
    <property type="entry name" value="HTH_DEOR_2"/>
    <property type="match status" value="1"/>
</dbReference>
<dbReference type="Gene3D" id="1.10.10.10">
    <property type="entry name" value="Winged helix-like DNA-binding domain superfamily/Winged helix DNA-binding domain"/>
    <property type="match status" value="1"/>
</dbReference>
<name>A0A1G9KFC9_9BACT</name>
<reference evidence="6 7" key="1">
    <citation type="submission" date="2016-10" db="EMBL/GenBank/DDBJ databases">
        <authorList>
            <person name="de Groot N.N."/>
        </authorList>
    </citation>
    <scope>NUCLEOTIDE SEQUENCE [LARGE SCALE GENOMIC DNA]</scope>
    <source>
        <strain evidence="6 7">DSM 21668</strain>
    </source>
</reference>
<dbReference type="SUPFAM" id="SSF100950">
    <property type="entry name" value="NagB/RpiA/CoA transferase-like"/>
    <property type="match status" value="1"/>
</dbReference>
<dbReference type="Pfam" id="PF08220">
    <property type="entry name" value="HTH_DeoR"/>
    <property type="match status" value="1"/>
</dbReference>
<dbReference type="Gene3D" id="3.40.50.1360">
    <property type="match status" value="1"/>
</dbReference>
<dbReference type="InterPro" id="IPR036388">
    <property type="entry name" value="WH-like_DNA-bd_sf"/>
</dbReference>
<accession>A0A1G9KFC9</accession>
<dbReference type="Proteomes" id="UP000198901">
    <property type="component" value="Unassembled WGS sequence"/>
</dbReference>
<organism evidence="6 7">
    <name type="scientific">Siphonobacter aquaeclarae</name>
    <dbReference type="NCBI Taxonomy" id="563176"/>
    <lineage>
        <taxon>Bacteria</taxon>
        <taxon>Pseudomonadati</taxon>
        <taxon>Bacteroidota</taxon>
        <taxon>Cytophagia</taxon>
        <taxon>Cytophagales</taxon>
        <taxon>Cytophagaceae</taxon>
        <taxon>Siphonobacter</taxon>
    </lineage>
</organism>
<dbReference type="InterPro" id="IPR014036">
    <property type="entry name" value="DeoR-like_C"/>
</dbReference>
<evidence type="ECO:0000256" key="4">
    <source>
        <dbReference type="ARBA" id="ARBA00023163"/>
    </source>
</evidence>
<dbReference type="OrthoDB" id="9797223at2"/>
<evidence type="ECO:0000313" key="6">
    <source>
        <dbReference type="EMBL" id="SDL48357.1"/>
    </source>
</evidence>
<dbReference type="InterPro" id="IPR050313">
    <property type="entry name" value="Carb_Metab_HTH_regulators"/>
</dbReference>
<dbReference type="SUPFAM" id="SSF46785">
    <property type="entry name" value="Winged helix' DNA-binding domain"/>
    <property type="match status" value="1"/>
</dbReference>
<keyword evidence="7" id="KW-1185">Reference proteome</keyword>
<dbReference type="SMART" id="SM01134">
    <property type="entry name" value="DeoRC"/>
    <property type="match status" value="1"/>
</dbReference>
<dbReference type="GO" id="GO:0003700">
    <property type="term" value="F:DNA-binding transcription factor activity"/>
    <property type="evidence" value="ECO:0007669"/>
    <property type="project" value="InterPro"/>
</dbReference>
<dbReference type="STRING" id="563176.SAMN04488090_0996"/>
<dbReference type="EMBL" id="FNGS01000002">
    <property type="protein sequence ID" value="SDL48357.1"/>
    <property type="molecule type" value="Genomic_DNA"/>
</dbReference>